<name>A0A8B7Z2Y5_ACAPL</name>
<evidence type="ECO:0000313" key="2">
    <source>
        <dbReference type="RefSeq" id="XP_022097736.1"/>
    </source>
</evidence>
<dbReference type="GeneID" id="110983097"/>
<keyword evidence="1" id="KW-1185">Reference proteome</keyword>
<evidence type="ECO:0000313" key="1">
    <source>
        <dbReference type="Proteomes" id="UP000694845"/>
    </source>
</evidence>
<dbReference type="Gene3D" id="2.170.300.10">
    <property type="entry name" value="Tie2 ligand-binding domain superfamily"/>
    <property type="match status" value="1"/>
</dbReference>
<gene>
    <name evidence="2" type="primary">LOC110983097</name>
</gene>
<dbReference type="RefSeq" id="XP_022097736.1">
    <property type="nucleotide sequence ID" value="XM_022242044.1"/>
</dbReference>
<sequence length="153" mass="17052">MSSVARHKLPPQPPQSEVTGSLQILTDQVRTGSQSLATLTTEMRSFETRIGQEPTGPHVCSERYRTVYILRYKDIWFCCSRWIRTKNSCSQRCPPNTRGRGCNFTCNCVLANTYCDHICGCSCRPGWTAPDCSVSSDTGSRSTGCTVSQWSIL</sequence>
<organism evidence="1 2">
    <name type="scientific">Acanthaster planci</name>
    <name type="common">Crown-of-thorns starfish</name>
    <dbReference type="NCBI Taxonomy" id="133434"/>
    <lineage>
        <taxon>Eukaryota</taxon>
        <taxon>Metazoa</taxon>
        <taxon>Echinodermata</taxon>
        <taxon>Eleutherozoa</taxon>
        <taxon>Asterozoa</taxon>
        <taxon>Asteroidea</taxon>
        <taxon>Valvatacea</taxon>
        <taxon>Valvatida</taxon>
        <taxon>Acanthasteridae</taxon>
        <taxon>Acanthaster</taxon>
    </lineage>
</organism>
<accession>A0A8B7Z2Y5</accession>
<reference evidence="2" key="1">
    <citation type="submission" date="2025-08" db="UniProtKB">
        <authorList>
            <consortium name="RefSeq"/>
        </authorList>
    </citation>
    <scope>IDENTIFICATION</scope>
</reference>
<dbReference type="Proteomes" id="UP000694845">
    <property type="component" value="Unplaced"/>
</dbReference>
<protein>
    <submittedName>
        <fullName evidence="2">Protein draper-like</fullName>
    </submittedName>
</protein>
<proteinExistence type="predicted"/>
<dbReference type="KEGG" id="aplc:110983097"/>
<dbReference type="AlphaFoldDB" id="A0A8B7Z2Y5"/>